<feature type="domain" description="Peptidase S8/S53" evidence="8">
    <location>
        <begin position="716"/>
        <end position="970"/>
    </location>
</feature>
<dbReference type="PROSITE" id="PS00136">
    <property type="entry name" value="SUBTILASE_ASP"/>
    <property type="match status" value="1"/>
</dbReference>
<sequence>MVPPSKRARSAPAPCLPAITGWLEGAGVWYDPELLEIQERCSDSGSYLSIVARQDLKPGSHLCTIPKDACLSTRNASCAAILEEEELLSGLGLVMAVMHERLLGKDSRWHGYFASVPEREYLPVFWTPEELAGIKGTELEMDIEQEVANLRADYEEQIAPLCAKHGLEKYGYSFERFQAAASLVASRAFKVDDELGKWAVKFKELILLGMERVGDAMVPLADIFNHKASVVALSSEYEVFDAEDSDDESSSSSDDEAPEASEGEEAGDGSEDEDEEEDDDEGSVELGSDSEEEGSDSEEEEGGAQETNGIDLPRAQDAAQLASGAFLADAAPTLHGMARANGLGLALEICIVDDEEGNALRILAASAVAAGREVHNTYGELGNRDLVEKYGFALLENPHTSVTLELEPVWAWARERLPEQQLAARRRFLEEQLPFLLCKPRRYGFVHALPNAHLPAWAACVVAVLAAEGEGAWEGLADVVPEEVAQLATGPRRHRGVAMSSLVGPESGAREALKALVSARLETLRACAKDVAEGAGIGQPPSRCIGIELPVVSVGGCKAPVLARRLASVAPEEAAPVEASFRPANPPTATRVLYKPLTQTVSSSSVRVSSSAKSLAVEDDGSGALSSAALEQEDASPFLTASPGAGSTPAELAASLAAREDVSWAAVDEVLHATRAIRAASVQPDDPDFSEQWGLEAIGAPAAWALGTGAPRGAERVTVCIVDSGIDYTHADLRANVAAAIGISVLADQSTPMDLLYHGTHVAGIIGAVGNNSLQVSGVTWANVSLLSCRFIDGTGFGYTSGAVTCINYCVAQGARVIQNSWGGSALPNAALAEAIEAAARADALFVVSAGNNGLDLDAAAAYPASYAETYANVLAVASVGRAGNVSAFSNYGAGAVALAAPGENILSTVPGNGTAVYSGTSMAAPFVSGAATLALSLAGPGRLSALQLKALLTDTADLTPALAGRVGAGMLRVDRVLEAALRHSSAAAPVA</sequence>
<organism evidence="9 10">
    <name type="scientific">Prototheca wickerhamii</name>
    <dbReference type="NCBI Taxonomy" id="3111"/>
    <lineage>
        <taxon>Eukaryota</taxon>
        <taxon>Viridiplantae</taxon>
        <taxon>Chlorophyta</taxon>
        <taxon>core chlorophytes</taxon>
        <taxon>Trebouxiophyceae</taxon>
        <taxon>Chlorellales</taxon>
        <taxon>Chlorellaceae</taxon>
        <taxon>Prototheca</taxon>
    </lineage>
</organism>
<dbReference type="PROSITE" id="PS51892">
    <property type="entry name" value="SUBTILASE"/>
    <property type="match status" value="1"/>
</dbReference>
<dbReference type="Gene3D" id="3.90.1410.10">
    <property type="entry name" value="set domain protein methyltransferase, domain 1"/>
    <property type="match status" value="2"/>
</dbReference>
<dbReference type="Proteomes" id="UP001255856">
    <property type="component" value="Unassembled WGS sequence"/>
</dbReference>
<feature type="active site" description="Charge relay system" evidence="5">
    <location>
        <position position="922"/>
    </location>
</feature>
<evidence type="ECO:0000256" key="3">
    <source>
        <dbReference type="ARBA" id="ARBA00022801"/>
    </source>
</evidence>
<gene>
    <name evidence="9" type="ORF">QBZ16_005333</name>
</gene>
<dbReference type="Pfam" id="PF00082">
    <property type="entry name" value="Peptidase_S8"/>
    <property type="match status" value="1"/>
</dbReference>
<dbReference type="InterPro" id="IPR023827">
    <property type="entry name" value="Peptidase_S8_Asp-AS"/>
</dbReference>
<name>A0AAD9IFF2_PROWI</name>
<keyword evidence="4 5" id="KW-0720">Serine protease</keyword>
<keyword evidence="10" id="KW-1185">Reference proteome</keyword>
<dbReference type="AlphaFoldDB" id="A0AAD9IFF2"/>
<keyword evidence="3 5" id="KW-0378">Hydrolase</keyword>
<reference evidence="9" key="1">
    <citation type="submission" date="2021-01" db="EMBL/GenBank/DDBJ databases">
        <authorList>
            <person name="Eckstrom K.M.E."/>
        </authorList>
    </citation>
    <scope>NUCLEOTIDE SEQUENCE</scope>
    <source>
        <strain evidence="9">UVCC 0001</strain>
    </source>
</reference>
<dbReference type="SUPFAM" id="SSF82199">
    <property type="entry name" value="SET domain"/>
    <property type="match status" value="1"/>
</dbReference>
<dbReference type="InterPro" id="IPR000209">
    <property type="entry name" value="Peptidase_S8/S53_dom"/>
</dbReference>
<dbReference type="InterPro" id="IPR046341">
    <property type="entry name" value="SET_dom_sf"/>
</dbReference>
<feature type="active site" description="Charge relay system" evidence="5">
    <location>
        <position position="758"/>
    </location>
</feature>
<evidence type="ECO:0000313" key="10">
    <source>
        <dbReference type="Proteomes" id="UP001255856"/>
    </source>
</evidence>
<dbReference type="InterPro" id="IPR036852">
    <property type="entry name" value="Peptidase_S8/S53_dom_sf"/>
</dbReference>
<comment type="caution">
    <text evidence="9">The sequence shown here is derived from an EMBL/GenBank/DDBJ whole genome shotgun (WGS) entry which is preliminary data.</text>
</comment>
<proteinExistence type="inferred from homology"/>
<comment type="similarity">
    <text evidence="1 5 6">Belongs to the peptidase S8 family.</text>
</comment>
<evidence type="ECO:0000256" key="6">
    <source>
        <dbReference type="RuleBase" id="RU003355"/>
    </source>
</evidence>
<dbReference type="PANTHER" id="PTHR43806:SF11">
    <property type="entry name" value="CEREVISIN-RELATED"/>
    <property type="match status" value="1"/>
</dbReference>
<feature type="region of interest" description="Disordered" evidence="7">
    <location>
        <begin position="240"/>
        <end position="309"/>
    </location>
</feature>
<evidence type="ECO:0000259" key="8">
    <source>
        <dbReference type="Pfam" id="PF00082"/>
    </source>
</evidence>
<dbReference type="GO" id="GO:0004252">
    <property type="term" value="F:serine-type endopeptidase activity"/>
    <property type="evidence" value="ECO:0007669"/>
    <property type="project" value="UniProtKB-UniRule"/>
</dbReference>
<evidence type="ECO:0000256" key="5">
    <source>
        <dbReference type="PROSITE-ProRule" id="PRU01240"/>
    </source>
</evidence>
<dbReference type="GO" id="GO:0006508">
    <property type="term" value="P:proteolysis"/>
    <property type="evidence" value="ECO:0007669"/>
    <property type="project" value="UniProtKB-KW"/>
</dbReference>
<dbReference type="Gene3D" id="3.40.50.200">
    <property type="entry name" value="Peptidase S8/S53 domain"/>
    <property type="match status" value="1"/>
</dbReference>
<dbReference type="PRINTS" id="PR00723">
    <property type="entry name" value="SUBTILISIN"/>
</dbReference>
<dbReference type="InterPro" id="IPR023828">
    <property type="entry name" value="Peptidase_S8_Ser-AS"/>
</dbReference>
<dbReference type="InterPro" id="IPR015500">
    <property type="entry name" value="Peptidase_S8_subtilisin-rel"/>
</dbReference>
<keyword evidence="2 5" id="KW-0645">Protease</keyword>
<evidence type="ECO:0000313" key="9">
    <source>
        <dbReference type="EMBL" id="KAK2076573.1"/>
    </source>
</evidence>
<dbReference type="SUPFAM" id="SSF52743">
    <property type="entry name" value="Subtilisin-like"/>
    <property type="match status" value="1"/>
</dbReference>
<dbReference type="InterPro" id="IPR022398">
    <property type="entry name" value="Peptidase_S8_His-AS"/>
</dbReference>
<feature type="active site" description="Charge relay system" evidence="5">
    <location>
        <position position="723"/>
    </location>
</feature>
<dbReference type="PROSITE" id="PS00137">
    <property type="entry name" value="SUBTILASE_HIS"/>
    <property type="match status" value="1"/>
</dbReference>
<feature type="compositionally biased region" description="Acidic residues" evidence="7">
    <location>
        <begin position="240"/>
        <end position="303"/>
    </location>
</feature>
<evidence type="ECO:0000256" key="2">
    <source>
        <dbReference type="ARBA" id="ARBA00022670"/>
    </source>
</evidence>
<evidence type="ECO:0000256" key="7">
    <source>
        <dbReference type="SAM" id="MobiDB-lite"/>
    </source>
</evidence>
<dbReference type="PROSITE" id="PS00138">
    <property type="entry name" value="SUBTILASE_SER"/>
    <property type="match status" value="1"/>
</dbReference>
<dbReference type="InterPro" id="IPR050131">
    <property type="entry name" value="Peptidase_S8_subtilisin-like"/>
</dbReference>
<protein>
    <recommendedName>
        <fullName evidence="8">Peptidase S8/S53 domain-containing protein</fullName>
    </recommendedName>
</protein>
<dbReference type="EMBL" id="JASFZW010000009">
    <property type="protein sequence ID" value="KAK2076573.1"/>
    <property type="molecule type" value="Genomic_DNA"/>
</dbReference>
<evidence type="ECO:0000256" key="4">
    <source>
        <dbReference type="ARBA" id="ARBA00022825"/>
    </source>
</evidence>
<accession>A0AAD9IFF2</accession>
<evidence type="ECO:0000256" key="1">
    <source>
        <dbReference type="ARBA" id="ARBA00011073"/>
    </source>
</evidence>
<dbReference type="PANTHER" id="PTHR43806">
    <property type="entry name" value="PEPTIDASE S8"/>
    <property type="match status" value="1"/>
</dbReference>
<dbReference type="CDD" id="cd10527">
    <property type="entry name" value="SET_LSMT"/>
    <property type="match status" value="1"/>
</dbReference>